<dbReference type="InterPro" id="IPR005163">
    <property type="entry name" value="Tri_helical_YiiM-like"/>
</dbReference>
<accession>A0AB39HTX1</accession>
<dbReference type="Gene3D" id="2.40.33.20">
    <property type="entry name" value="PK beta-barrel domain-like"/>
    <property type="match status" value="1"/>
</dbReference>
<sequence length="239" mass="27154">MSEPFAHQLLTGKVKEVGEHGAADPMDRAWKSGMFKEVKTEPIYLSKTGLVGDEVADTKVHGGPEKAIFAHPSSHYEYWEKDLQIDTMRIGAMGENIALEHGDESTFCIGDIYQFGEAIIQVSQPRQPCWKPARRFRVKDLALRIQNTGRTGWYFRVLQEGNVKAGDVLQLMERPHPKWTITACNEVMHVYKNDLQLAEELAGIPELAESWKKTLMKRLRGQQSSIEKRVYGPNMEVGR</sequence>
<dbReference type="EMBL" id="CP162599">
    <property type="protein sequence ID" value="XDK33656.1"/>
    <property type="molecule type" value="Genomic_DNA"/>
</dbReference>
<dbReference type="RefSeq" id="WP_368654334.1">
    <property type="nucleotide sequence ID" value="NZ_CP162599.1"/>
</dbReference>
<dbReference type="GO" id="GO:0030151">
    <property type="term" value="F:molybdenum ion binding"/>
    <property type="evidence" value="ECO:0007669"/>
    <property type="project" value="InterPro"/>
</dbReference>
<gene>
    <name evidence="2" type="ORF">AB4Y30_04700</name>
</gene>
<dbReference type="PANTHER" id="PTHR30212:SF2">
    <property type="entry name" value="PROTEIN YIIM"/>
    <property type="match status" value="1"/>
</dbReference>
<proteinExistence type="predicted"/>
<protein>
    <submittedName>
        <fullName evidence="2">MOSC domain-containing protein</fullName>
    </submittedName>
</protein>
<evidence type="ECO:0000313" key="2">
    <source>
        <dbReference type="EMBL" id="XDK33656.1"/>
    </source>
</evidence>
<dbReference type="InterPro" id="IPR005302">
    <property type="entry name" value="MoCF_Sase_C"/>
</dbReference>
<dbReference type="InterPro" id="IPR011037">
    <property type="entry name" value="Pyrv_Knase-like_insert_dom_sf"/>
</dbReference>
<dbReference type="InterPro" id="IPR052353">
    <property type="entry name" value="Benzoxazolinone_Detox_Enz"/>
</dbReference>
<dbReference type="Pfam" id="PF03473">
    <property type="entry name" value="MOSC"/>
    <property type="match status" value="1"/>
</dbReference>
<feature type="domain" description="MOSC" evidence="1">
    <location>
        <begin position="37"/>
        <end position="172"/>
    </location>
</feature>
<evidence type="ECO:0000259" key="1">
    <source>
        <dbReference type="PROSITE" id="PS51340"/>
    </source>
</evidence>
<dbReference type="Pfam" id="PF03475">
    <property type="entry name" value="YiiM_3-alpha"/>
    <property type="match status" value="1"/>
</dbReference>
<dbReference type="GO" id="GO:0003824">
    <property type="term" value="F:catalytic activity"/>
    <property type="evidence" value="ECO:0007669"/>
    <property type="project" value="InterPro"/>
</dbReference>
<name>A0AB39HTX1_9BACI</name>
<dbReference type="PANTHER" id="PTHR30212">
    <property type="entry name" value="PROTEIN YIIM"/>
    <property type="match status" value="1"/>
</dbReference>
<reference evidence="2" key="1">
    <citation type="submission" date="2024-07" db="EMBL/GenBank/DDBJ databases">
        <title>Halotolerant mesophilic bacterium Ornithinibacillus sp. 4-3, sp. nov., isolated from soil.</title>
        <authorList>
            <person name="Sidarenka A.V."/>
            <person name="Guliayeva D.E."/>
            <person name="Leanovich S.I."/>
            <person name="Hileuskaya K.S."/>
            <person name="Akhremchuk A.E."/>
            <person name="Sikolenko M.A."/>
            <person name="Valentovich L.N."/>
        </authorList>
    </citation>
    <scope>NUCLEOTIDE SEQUENCE</scope>
    <source>
        <strain evidence="2">4-3</strain>
    </source>
</reference>
<dbReference type="GO" id="GO:0030170">
    <property type="term" value="F:pyridoxal phosphate binding"/>
    <property type="evidence" value="ECO:0007669"/>
    <property type="project" value="InterPro"/>
</dbReference>
<dbReference type="PROSITE" id="PS51340">
    <property type="entry name" value="MOSC"/>
    <property type="match status" value="1"/>
</dbReference>
<dbReference type="SUPFAM" id="SSF50800">
    <property type="entry name" value="PK beta-barrel domain-like"/>
    <property type="match status" value="1"/>
</dbReference>
<dbReference type="AlphaFoldDB" id="A0AB39HTX1"/>
<organism evidence="2">
    <name type="scientific">Ornithinibacillus sp. 4-3</name>
    <dbReference type="NCBI Taxonomy" id="3231488"/>
    <lineage>
        <taxon>Bacteria</taxon>
        <taxon>Bacillati</taxon>
        <taxon>Bacillota</taxon>
        <taxon>Bacilli</taxon>
        <taxon>Bacillales</taxon>
        <taxon>Bacillaceae</taxon>
        <taxon>Ornithinibacillus</taxon>
    </lineage>
</organism>